<reference evidence="2 3" key="1">
    <citation type="journal article" date="2023" name="Hortic Res">
        <title>Pangenome of water caltrop reveals structural variations and asymmetric subgenome divergence after allopolyploidization.</title>
        <authorList>
            <person name="Zhang X."/>
            <person name="Chen Y."/>
            <person name="Wang L."/>
            <person name="Yuan Y."/>
            <person name="Fang M."/>
            <person name="Shi L."/>
            <person name="Lu R."/>
            <person name="Comes H.P."/>
            <person name="Ma Y."/>
            <person name="Chen Y."/>
            <person name="Huang G."/>
            <person name="Zhou Y."/>
            <person name="Zheng Z."/>
            <person name="Qiu Y."/>
        </authorList>
    </citation>
    <scope>NUCLEOTIDE SEQUENCE [LARGE SCALE GENOMIC DNA]</scope>
    <source>
        <tissue evidence="2">Roots</tissue>
    </source>
</reference>
<dbReference type="AlphaFoldDB" id="A0AAN7GCP3"/>
<dbReference type="EMBL" id="JAXIOK010000024">
    <property type="protein sequence ID" value="KAK4740776.1"/>
    <property type="molecule type" value="Genomic_DNA"/>
</dbReference>
<dbReference type="InterPro" id="IPR053284">
    <property type="entry name" value="RGS1-HXK1_interactor"/>
</dbReference>
<sequence length="252" mass="27646">MAEASTTIAETSASTAPEGNPNGGTMNSATKSIAEIAEDVQRTVVESRDSAIRSARNLQRNSSTLIQSLQVFGGSIKSEYHTYEDAFVDKVKDELKNAREHPGEAIGLSLAAGLLLLRGPRRFLFRQTIGRLQSEETQFVKAEKSVKDLGISVDLMKNESKKLLERTALAEKDMSRGISDLRNAGSQIQRLAKSAYKVETQASGLMNDLREIPGRDALKLRAEVASMLSHLKQQRMSMEKRILKISELGVAV</sequence>
<dbReference type="Proteomes" id="UP001345219">
    <property type="component" value="Chromosome 19"/>
</dbReference>
<protein>
    <submittedName>
        <fullName evidence="2">Uncharacterized protein</fullName>
    </submittedName>
</protein>
<accession>A0AAN7GCP3</accession>
<feature type="region of interest" description="Disordered" evidence="1">
    <location>
        <begin position="1"/>
        <end position="28"/>
    </location>
</feature>
<name>A0AAN7GCP3_9MYRT</name>
<dbReference type="PANTHER" id="PTHR34554">
    <property type="entry name" value="RGS1-HXK1-INTERACTING PROTEIN 1"/>
    <property type="match status" value="1"/>
</dbReference>
<organism evidence="2 3">
    <name type="scientific">Trapa incisa</name>
    <dbReference type="NCBI Taxonomy" id="236973"/>
    <lineage>
        <taxon>Eukaryota</taxon>
        <taxon>Viridiplantae</taxon>
        <taxon>Streptophyta</taxon>
        <taxon>Embryophyta</taxon>
        <taxon>Tracheophyta</taxon>
        <taxon>Spermatophyta</taxon>
        <taxon>Magnoliopsida</taxon>
        <taxon>eudicotyledons</taxon>
        <taxon>Gunneridae</taxon>
        <taxon>Pentapetalae</taxon>
        <taxon>rosids</taxon>
        <taxon>malvids</taxon>
        <taxon>Myrtales</taxon>
        <taxon>Lythraceae</taxon>
        <taxon>Trapa</taxon>
    </lineage>
</organism>
<feature type="compositionally biased region" description="Low complexity" evidence="1">
    <location>
        <begin position="1"/>
        <end position="18"/>
    </location>
</feature>
<dbReference type="PANTHER" id="PTHR34554:SF2">
    <property type="entry name" value="RGS1-HXK1-INTERACTING PROTEIN 1"/>
    <property type="match status" value="1"/>
</dbReference>
<evidence type="ECO:0000256" key="1">
    <source>
        <dbReference type="SAM" id="MobiDB-lite"/>
    </source>
</evidence>
<evidence type="ECO:0000313" key="2">
    <source>
        <dbReference type="EMBL" id="KAK4740776.1"/>
    </source>
</evidence>
<proteinExistence type="predicted"/>
<comment type="caution">
    <text evidence="2">The sequence shown here is derived from an EMBL/GenBank/DDBJ whole genome shotgun (WGS) entry which is preliminary data.</text>
</comment>
<gene>
    <name evidence="2" type="ORF">SAY87_024364</name>
</gene>
<keyword evidence="3" id="KW-1185">Reference proteome</keyword>
<evidence type="ECO:0000313" key="3">
    <source>
        <dbReference type="Proteomes" id="UP001345219"/>
    </source>
</evidence>